<dbReference type="InterPro" id="IPR001841">
    <property type="entry name" value="Znf_RING"/>
</dbReference>
<keyword evidence="7" id="KW-0436">Ligase</keyword>
<dbReference type="SUPFAM" id="SSF57850">
    <property type="entry name" value="RING/U-box"/>
    <property type="match status" value="1"/>
</dbReference>
<accession>A0AAV5SBY0</accession>
<gene>
    <name evidence="7" type="ORF">DAKH74_057450</name>
</gene>
<keyword evidence="1" id="KW-0479">Metal-binding</keyword>
<evidence type="ECO:0000256" key="3">
    <source>
        <dbReference type="ARBA" id="ARBA00022833"/>
    </source>
</evidence>
<feature type="region of interest" description="Disordered" evidence="5">
    <location>
        <begin position="1"/>
        <end position="32"/>
    </location>
</feature>
<feature type="region of interest" description="Disordered" evidence="5">
    <location>
        <begin position="55"/>
        <end position="90"/>
    </location>
</feature>
<dbReference type="GO" id="GO:0008270">
    <property type="term" value="F:zinc ion binding"/>
    <property type="evidence" value="ECO:0007669"/>
    <property type="project" value="UniProtKB-KW"/>
</dbReference>
<feature type="compositionally biased region" description="Low complexity" evidence="5">
    <location>
        <begin position="364"/>
        <end position="380"/>
    </location>
</feature>
<sequence length="659" mass="68320">MSSGEPPDSNAGGSPSQNNTQPNAAENAPGTGRNFTVSIQYSYIPLVALANPNGQGTGDAAAQDPAGNGNNGTADQSAAGSPAGTATPIAAGIPTGAGTAAMPQAADSFVLSFRDIPSSTPQSRLESIISLTAELAMRRFREMHARPTGIPREEFEKLPVLTLKQVREKNGGADMECSICYDPFVEEPVAEDKTSTGKRARDDHGDDETQSRIDRVKRQRTESAEAADASATDTQNTPEGNSQATQEDVHYLHSPVELPCHHIFGRDCIFQWSKTKNSCPLCRHKISEAVDTQTDQQFAMNPATVSEFERLRNMLYNPPAEGEEGADAAANGTPEANAETIGNFAFNAPNIIFLTPETLANRGNATPAAPTAPANTSANSGTNTAAGVPATASTSPAPDQTGTPAPAQANTPVANPATRSITLGFPTNGDGQGGINWIPLPMRYLNVFNGDARTTSNPGPNGIPSTTTSPASPAAGADTAAQENGTAEGTRYERLRSMLRGIFDSAERNEADPAAPRPASAPATDSSGSAGSVPPASRLHSAEIRRHANNIREALLRNAANGAHMFGSGVASYRDANGNVVTSELPAYSQTRGTAPSASTPASPAPNSATSTAASQNTTGTTQEATTSGEHTDEQNNSNNEQPSEDTAENGSNTNDPST</sequence>
<feature type="compositionally biased region" description="Low complexity" evidence="5">
    <location>
        <begin position="464"/>
        <end position="481"/>
    </location>
</feature>
<dbReference type="InterPro" id="IPR013083">
    <property type="entry name" value="Znf_RING/FYVE/PHD"/>
</dbReference>
<feature type="compositionally biased region" description="Basic and acidic residues" evidence="5">
    <location>
        <begin position="190"/>
        <end position="223"/>
    </location>
</feature>
<dbReference type="GO" id="GO:0005737">
    <property type="term" value="C:cytoplasm"/>
    <property type="evidence" value="ECO:0007669"/>
    <property type="project" value="TreeGrafter"/>
</dbReference>
<evidence type="ECO:0000256" key="4">
    <source>
        <dbReference type="PROSITE-ProRule" id="PRU00175"/>
    </source>
</evidence>
<name>A0AAV5SBY0_MAUHU</name>
<feature type="region of interest" description="Disordered" evidence="5">
    <location>
        <begin position="509"/>
        <end position="538"/>
    </location>
</feature>
<dbReference type="GO" id="GO:0016874">
    <property type="term" value="F:ligase activity"/>
    <property type="evidence" value="ECO:0007669"/>
    <property type="project" value="UniProtKB-KW"/>
</dbReference>
<feature type="region of interest" description="Disordered" evidence="5">
    <location>
        <begin position="451"/>
        <end position="492"/>
    </location>
</feature>
<evidence type="ECO:0000256" key="5">
    <source>
        <dbReference type="SAM" id="MobiDB-lite"/>
    </source>
</evidence>
<proteinExistence type="predicted"/>
<dbReference type="Gene3D" id="3.30.40.10">
    <property type="entry name" value="Zinc/RING finger domain, C3HC4 (zinc finger)"/>
    <property type="match status" value="1"/>
</dbReference>
<dbReference type="GO" id="GO:0061630">
    <property type="term" value="F:ubiquitin protein ligase activity"/>
    <property type="evidence" value="ECO:0007669"/>
    <property type="project" value="TreeGrafter"/>
</dbReference>
<protein>
    <submittedName>
        <fullName evidence="7">Ubiquitin-protein ligase</fullName>
    </submittedName>
</protein>
<evidence type="ECO:0000313" key="7">
    <source>
        <dbReference type="EMBL" id="GMM59128.1"/>
    </source>
</evidence>
<feature type="compositionally biased region" description="Polar residues" evidence="5">
    <location>
        <begin position="381"/>
        <end position="421"/>
    </location>
</feature>
<feature type="compositionally biased region" description="Low complexity" evidence="5">
    <location>
        <begin position="77"/>
        <end position="90"/>
    </location>
</feature>
<feature type="compositionally biased region" description="Polar residues" evidence="5">
    <location>
        <begin position="649"/>
        <end position="659"/>
    </location>
</feature>
<feature type="region of interest" description="Disordered" evidence="5">
    <location>
        <begin position="588"/>
        <end position="659"/>
    </location>
</feature>
<dbReference type="Proteomes" id="UP001377567">
    <property type="component" value="Unassembled WGS sequence"/>
</dbReference>
<evidence type="ECO:0000313" key="8">
    <source>
        <dbReference type="Proteomes" id="UP001377567"/>
    </source>
</evidence>
<evidence type="ECO:0000256" key="1">
    <source>
        <dbReference type="ARBA" id="ARBA00022723"/>
    </source>
</evidence>
<keyword evidence="2 4" id="KW-0863">Zinc-finger</keyword>
<dbReference type="PANTHER" id="PTHR15710:SF243">
    <property type="entry name" value="E3 UBIQUITIN-PROTEIN LIGASE PRAJA-2 ISOFORM X1"/>
    <property type="match status" value="1"/>
</dbReference>
<feature type="compositionally biased region" description="Low complexity" evidence="5">
    <location>
        <begin position="593"/>
        <end position="642"/>
    </location>
</feature>
<feature type="compositionally biased region" description="Low complexity" evidence="5">
    <location>
        <begin position="224"/>
        <end position="234"/>
    </location>
</feature>
<dbReference type="GO" id="GO:0016567">
    <property type="term" value="P:protein ubiquitination"/>
    <property type="evidence" value="ECO:0007669"/>
    <property type="project" value="TreeGrafter"/>
</dbReference>
<feature type="compositionally biased region" description="Polar residues" evidence="5">
    <location>
        <begin position="235"/>
        <end position="245"/>
    </location>
</feature>
<dbReference type="PANTHER" id="PTHR15710">
    <property type="entry name" value="E3 UBIQUITIN-PROTEIN LIGASE PRAJA"/>
    <property type="match status" value="1"/>
</dbReference>
<dbReference type="Pfam" id="PF13639">
    <property type="entry name" value="zf-RING_2"/>
    <property type="match status" value="1"/>
</dbReference>
<organism evidence="7 8">
    <name type="scientific">Maudiozyma humilis</name>
    <name type="common">Sour dough yeast</name>
    <name type="synonym">Kazachstania humilis</name>
    <dbReference type="NCBI Taxonomy" id="51915"/>
    <lineage>
        <taxon>Eukaryota</taxon>
        <taxon>Fungi</taxon>
        <taxon>Dikarya</taxon>
        <taxon>Ascomycota</taxon>
        <taxon>Saccharomycotina</taxon>
        <taxon>Saccharomycetes</taxon>
        <taxon>Saccharomycetales</taxon>
        <taxon>Saccharomycetaceae</taxon>
        <taxon>Maudiozyma</taxon>
    </lineage>
</organism>
<feature type="compositionally biased region" description="Low complexity" evidence="5">
    <location>
        <begin position="512"/>
        <end position="537"/>
    </location>
</feature>
<dbReference type="AlphaFoldDB" id="A0AAV5SBY0"/>
<feature type="region of interest" description="Disordered" evidence="5">
    <location>
        <begin position="190"/>
        <end position="245"/>
    </location>
</feature>
<evidence type="ECO:0000259" key="6">
    <source>
        <dbReference type="PROSITE" id="PS50089"/>
    </source>
</evidence>
<keyword evidence="8" id="KW-1185">Reference proteome</keyword>
<feature type="region of interest" description="Disordered" evidence="5">
    <location>
        <begin position="363"/>
        <end position="429"/>
    </location>
</feature>
<evidence type="ECO:0000256" key="2">
    <source>
        <dbReference type="ARBA" id="ARBA00022771"/>
    </source>
</evidence>
<comment type="caution">
    <text evidence="7">The sequence shown here is derived from an EMBL/GenBank/DDBJ whole genome shotgun (WGS) entry which is preliminary data.</text>
</comment>
<reference evidence="7 8" key="1">
    <citation type="journal article" date="2023" name="Elife">
        <title>Identification of key yeast species and microbe-microbe interactions impacting larval growth of Drosophila in the wild.</title>
        <authorList>
            <person name="Mure A."/>
            <person name="Sugiura Y."/>
            <person name="Maeda R."/>
            <person name="Honda K."/>
            <person name="Sakurai N."/>
            <person name="Takahashi Y."/>
            <person name="Watada M."/>
            <person name="Katoh T."/>
            <person name="Gotoh A."/>
            <person name="Gotoh Y."/>
            <person name="Taniguchi I."/>
            <person name="Nakamura K."/>
            <person name="Hayashi T."/>
            <person name="Katayama T."/>
            <person name="Uemura T."/>
            <person name="Hattori Y."/>
        </authorList>
    </citation>
    <scope>NUCLEOTIDE SEQUENCE [LARGE SCALE GENOMIC DNA]</scope>
    <source>
        <strain evidence="7 8">KH-74</strain>
    </source>
</reference>
<feature type="domain" description="RING-type" evidence="6">
    <location>
        <begin position="177"/>
        <end position="283"/>
    </location>
</feature>
<dbReference type="SMART" id="SM00184">
    <property type="entry name" value="RING"/>
    <property type="match status" value="1"/>
</dbReference>
<keyword evidence="3" id="KW-0862">Zinc</keyword>
<dbReference type="EMBL" id="BTGD01000025">
    <property type="protein sequence ID" value="GMM59128.1"/>
    <property type="molecule type" value="Genomic_DNA"/>
</dbReference>
<dbReference type="PROSITE" id="PS50089">
    <property type="entry name" value="ZF_RING_2"/>
    <property type="match status" value="1"/>
</dbReference>
<feature type="compositionally biased region" description="Polar residues" evidence="5">
    <location>
        <begin position="11"/>
        <end position="24"/>
    </location>
</feature>